<dbReference type="Pfam" id="PF02163">
    <property type="entry name" value="Peptidase_M50"/>
    <property type="match status" value="1"/>
</dbReference>
<evidence type="ECO:0000256" key="1">
    <source>
        <dbReference type="ARBA" id="ARBA00001947"/>
    </source>
</evidence>
<evidence type="ECO:0000256" key="4">
    <source>
        <dbReference type="ARBA" id="ARBA00022670"/>
    </source>
</evidence>
<dbReference type="InterPro" id="IPR008915">
    <property type="entry name" value="Peptidase_M50"/>
</dbReference>
<evidence type="ECO:0000256" key="5">
    <source>
        <dbReference type="ARBA" id="ARBA00022692"/>
    </source>
</evidence>
<dbReference type="MEROPS" id="M50.011"/>
<dbReference type="InterPro" id="IPR041489">
    <property type="entry name" value="PDZ_6"/>
</dbReference>
<keyword evidence="10 11" id="KW-0472">Membrane</keyword>
<dbReference type="PANTHER" id="PTHR42837:SF2">
    <property type="entry name" value="MEMBRANE METALLOPROTEASE ARASP2, CHLOROPLASTIC-RELATED"/>
    <property type="match status" value="1"/>
</dbReference>
<keyword evidence="8 11" id="KW-1133">Transmembrane helix</keyword>
<evidence type="ECO:0000256" key="11">
    <source>
        <dbReference type="RuleBase" id="RU362031"/>
    </source>
</evidence>
<dbReference type="NCBIfam" id="TIGR00054">
    <property type="entry name" value="RIP metalloprotease RseP"/>
    <property type="match status" value="1"/>
</dbReference>
<feature type="transmembrane region" description="Helical" evidence="11">
    <location>
        <begin position="175"/>
        <end position="194"/>
    </location>
</feature>
<evidence type="ECO:0000256" key="9">
    <source>
        <dbReference type="ARBA" id="ARBA00023049"/>
    </source>
</evidence>
<evidence type="ECO:0000256" key="2">
    <source>
        <dbReference type="ARBA" id="ARBA00004141"/>
    </source>
</evidence>
<dbReference type="PROSITE" id="PS50106">
    <property type="entry name" value="PDZ"/>
    <property type="match status" value="1"/>
</dbReference>
<proteinExistence type="inferred from homology"/>
<keyword evidence="6 11" id="KW-0378">Hydrolase</keyword>
<dbReference type="GeneID" id="42305573"/>
<evidence type="ECO:0000313" key="14">
    <source>
        <dbReference type="EMBL" id="SDI37933.1"/>
    </source>
</evidence>
<dbReference type="Gene3D" id="2.30.42.10">
    <property type="match status" value="1"/>
</dbReference>
<dbReference type="InterPro" id="IPR004387">
    <property type="entry name" value="Pept_M50_Zn"/>
</dbReference>
<dbReference type="PANTHER" id="PTHR42837">
    <property type="entry name" value="REGULATOR OF SIGMA-E PROTEASE RSEP"/>
    <property type="match status" value="1"/>
</dbReference>
<dbReference type="STRING" id="47500.AF333_10205"/>
<evidence type="ECO:0000313" key="16">
    <source>
        <dbReference type="Proteomes" id="UP000182836"/>
    </source>
</evidence>
<reference evidence="14 16" key="2">
    <citation type="submission" date="2016-10" db="EMBL/GenBank/DDBJ databases">
        <authorList>
            <person name="de Groot N.N."/>
        </authorList>
    </citation>
    <scope>NUCLEOTIDE SEQUENCE [LARGE SCALE GENOMIC DNA]</scope>
    <source>
        <strain evidence="14 16">DSM 2895</strain>
    </source>
</reference>
<comment type="similarity">
    <text evidence="3 11">Belongs to the peptidase M50B family.</text>
</comment>
<keyword evidence="5 11" id="KW-0812">Transmembrane</keyword>
<feature type="transmembrane region" description="Helical" evidence="11">
    <location>
        <begin position="393"/>
        <end position="412"/>
    </location>
</feature>
<dbReference type="EMBL" id="FNED01000003">
    <property type="protein sequence ID" value="SDI37933.1"/>
    <property type="molecule type" value="Genomic_DNA"/>
</dbReference>
<reference evidence="13 15" key="1">
    <citation type="submission" date="2015-07" db="EMBL/GenBank/DDBJ databases">
        <title>Fjat-14205 dsm 2895.</title>
        <authorList>
            <person name="Liu B."/>
            <person name="Wang J."/>
            <person name="Zhu Y."/>
            <person name="Liu G."/>
            <person name="Chen Q."/>
            <person name="Chen Z."/>
            <person name="Lan J."/>
            <person name="Che J."/>
            <person name="Ge C."/>
            <person name="Shi H."/>
            <person name="Pan Z."/>
            <person name="Liu X."/>
        </authorList>
    </citation>
    <scope>NUCLEOTIDE SEQUENCE [LARGE SCALE GENOMIC DNA]</scope>
    <source>
        <strain evidence="13 15">DSM 2895</strain>
    </source>
</reference>
<keyword evidence="15" id="KW-1185">Reference proteome</keyword>
<dbReference type="CDD" id="cd06163">
    <property type="entry name" value="S2P-M50_PDZ_RseP-like"/>
    <property type="match status" value="1"/>
</dbReference>
<keyword evidence="4 13" id="KW-0645">Protease</keyword>
<dbReference type="EC" id="3.4.24.-" evidence="11"/>
<keyword evidence="9 11" id="KW-0482">Metalloprotease</keyword>
<keyword evidence="11" id="KW-0479">Metal-binding</keyword>
<dbReference type="OrthoDB" id="9782003at2"/>
<keyword evidence="7 11" id="KW-0862">Zinc</keyword>
<dbReference type="PATRIC" id="fig|47500.8.peg.6813"/>
<gene>
    <name evidence="13" type="ORF">AF333_10205</name>
    <name evidence="14" type="ORF">SAMN04487909_103270</name>
</gene>
<dbReference type="SMART" id="SM00228">
    <property type="entry name" value="PDZ"/>
    <property type="match status" value="1"/>
</dbReference>
<dbReference type="GO" id="GO:0046872">
    <property type="term" value="F:metal ion binding"/>
    <property type="evidence" value="ECO:0007669"/>
    <property type="project" value="UniProtKB-KW"/>
</dbReference>
<evidence type="ECO:0000259" key="12">
    <source>
        <dbReference type="PROSITE" id="PS50106"/>
    </source>
</evidence>
<accession>A0A0D1WAP7</accession>
<dbReference type="CDD" id="cd23081">
    <property type="entry name" value="cpPDZ_EcRseP-like"/>
    <property type="match status" value="1"/>
</dbReference>
<name>A0A0D1WAP7_ANEMI</name>
<dbReference type="Proteomes" id="UP000182836">
    <property type="component" value="Unassembled WGS sequence"/>
</dbReference>
<dbReference type="AlphaFoldDB" id="A0A0D1WAP7"/>
<evidence type="ECO:0000313" key="13">
    <source>
        <dbReference type="EMBL" id="KON95799.1"/>
    </source>
</evidence>
<dbReference type="GO" id="GO:0004222">
    <property type="term" value="F:metalloendopeptidase activity"/>
    <property type="evidence" value="ECO:0007669"/>
    <property type="project" value="InterPro"/>
</dbReference>
<dbReference type="GO" id="GO:0006508">
    <property type="term" value="P:proteolysis"/>
    <property type="evidence" value="ECO:0007669"/>
    <property type="project" value="UniProtKB-KW"/>
</dbReference>
<comment type="subcellular location">
    <subcellularLocation>
        <location evidence="2">Membrane</location>
        <topology evidence="2">Multi-pass membrane protein</topology>
    </subcellularLocation>
</comment>
<feature type="domain" description="PDZ" evidence="12">
    <location>
        <begin position="188"/>
        <end position="266"/>
    </location>
</feature>
<dbReference type="InterPro" id="IPR001478">
    <property type="entry name" value="PDZ"/>
</dbReference>
<dbReference type="SUPFAM" id="SSF50156">
    <property type="entry name" value="PDZ domain-like"/>
    <property type="match status" value="1"/>
</dbReference>
<evidence type="ECO:0000256" key="3">
    <source>
        <dbReference type="ARBA" id="ARBA00007931"/>
    </source>
</evidence>
<evidence type="ECO:0000256" key="10">
    <source>
        <dbReference type="ARBA" id="ARBA00023136"/>
    </source>
</evidence>
<dbReference type="InterPro" id="IPR036034">
    <property type="entry name" value="PDZ_sf"/>
</dbReference>
<sequence>MLKVLAIVLVFGLLVFIHELGHLLLAKRAGILCREFAIGMGPKLFSFIKGETRYTLRLLPIGGFVRMAGEDPEVVEIHRGQDVGLLLDKEGRATHIILTNIRNYPEATIVTVEETDFEHHLFIRGVEDGEEVRYPVHPQAMMVHNNQETQIAPYDRQFGSKTVGQRAAAIFAGPLANFLLAFVLLTIMGLAYGVPSDKPMIGQTIPNQAAAKAGLQQGDKVLSIEGKPMSTWKDIVQAVSTSPGKELSFIIERGGEQFSLPVTPTKEVQKQGQQEIQVGKIGVYSPTSKSFIGAAKYGAVTTYEFSKLIYEMLGKLFTGQVPVEELSGPVGIFNYTYKAAENGLVVLIQWAAALSVNLGIMNLLPLPALDGGRLVFIGLEALRGRPIDPQKEGMVHFLGFAFLMVLILVVTWNDIQRFF</sequence>
<evidence type="ECO:0000313" key="15">
    <source>
        <dbReference type="Proteomes" id="UP000037269"/>
    </source>
</evidence>
<dbReference type="Pfam" id="PF17820">
    <property type="entry name" value="PDZ_6"/>
    <property type="match status" value="1"/>
</dbReference>
<comment type="cofactor">
    <cofactor evidence="1 11">
        <name>Zn(2+)</name>
        <dbReference type="ChEBI" id="CHEBI:29105"/>
    </cofactor>
</comment>
<evidence type="ECO:0000256" key="6">
    <source>
        <dbReference type="ARBA" id="ARBA00022801"/>
    </source>
</evidence>
<protein>
    <recommendedName>
        <fullName evidence="11">Zinc metalloprotease</fullName>
        <ecNumber evidence="11">3.4.24.-</ecNumber>
    </recommendedName>
</protein>
<dbReference type="Proteomes" id="UP000037269">
    <property type="component" value="Unassembled WGS sequence"/>
</dbReference>
<evidence type="ECO:0000256" key="7">
    <source>
        <dbReference type="ARBA" id="ARBA00022833"/>
    </source>
</evidence>
<dbReference type="RefSeq" id="WP_043065950.1">
    <property type="nucleotide sequence ID" value="NZ_BJOA01000031.1"/>
</dbReference>
<dbReference type="GO" id="GO:0016020">
    <property type="term" value="C:membrane"/>
    <property type="evidence" value="ECO:0007669"/>
    <property type="project" value="UniProtKB-SubCell"/>
</dbReference>
<evidence type="ECO:0000256" key="8">
    <source>
        <dbReference type="ARBA" id="ARBA00022989"/>
    </source>
</evidence>
<dbReference type="EMBL" id="LGUG01000004">
    <property type="protein sequence ID" value="KON95799.1"/>
    <property type="molecule type" value="Genomic_DNA"/>
</dbReference>
<organism evidence="13 15">
    <name type="scientific">Aneurinibacillus migulanus</name>
    <name type="common">Bacillus migulanus</name>
    <dbReference type="NCBI Taxonomy" id="47500"/>
    <lineage>
        <taxon>Bacteria</taxon>
        <taxon>Bacillati</taxon>
        <taxon>Bacillota</taxon>
        <taxon>Bacilli</taxon>
        <taxon>Bacillales</taxon>
        <taxon>Paenibacillaceae</taxon>
        <taxon>Aneurinibacillus group</taxon>
        <taxon>Aneurinibacillus</taxon>
    </lineage>
</organism>